<dbReference type="InterPro" id="IPR008681">
    <property type="entry name" value="Neg-reg_MecA"/>
</dbReference>
<name>A0A940NMF6_9BACI</name>
<comment type="domain">
    <text evidence="3">The N-terminal domain has binding sites for ComK and probably for unfolded/aggregated proteins; the C-terminal domain interacts with ClpC.</text>
</comment>
<dbReference type="RefSeq" id="WP_209402547.1">
    <property type="nucleotide sequence ID" value="NZ_JAGIYQ010000002.1"/>
</dbReference>
<proteinExistence type="inferred from homology"/>
<dbReference type="PANTHER" id="PTHR39161">
    <property type="entry name" value="ADAPTER PROTEIN MECA"/>
    <property type="match status" value="1"/>
</dbReference>
<evidence type="ECO:0000256" key="1">
    <source>
        <dbReference type="ARBA" id="ARBA00005397"/>
    </source>
</evidence>
<dbReference type="GO" id="GO:0042174">
    <property type="term" value="P:negative regulation of sporulation resulting in formation of a cellular spore"/>
    <property type="evidence" value="ECO:0007669"/>
    <property type="project" value="UniProtKB-UniRule"/>
</dbReference>
<keyword evidence="3" id="KW-0178">Competence</keyword>
<dbReference type="NCBIfam" id="NF002781">
    <property type="entry name" value="PRK02899.1"/>
    <property type="match status" value="1"/>
</dbReference>
<dbReference type="HAMAP" id="MF_01124">
    <property type="entry name" value="MecA"/>
    <property type="match status" value="1"/>
</dbReference>
<dbReference type="PANTHER" id="PTHR39161:SF2">
    <property type="entry name" value="ADAPTER PROTEIN MECA 2"/>
    <property type="match status" value="1"/>
</dbReference>
<dbReference type="Gene3D" id="3.30.70.1950">
    <property type="match status" value="1"/>
</dbReference>
<dbReference type="GO" id="GO:0030674">
    <property type="term" value="F:protein-macromolecule adaptor activity"/>
    <property type="evidence" value="ECO:0007669"/>
    <property type="project" value="UniProtKB-UniRule"/>
</dbReference>
<evidence type="ECO:0000256" key="2">
    <source>
        <dbReference type="ARBA" id="ARBA00011738"/>
    </source>
</evidence>
<comment type="caution">
    <text evidence="4">The sequence shown here is derived from an EMBL/GenBank/DDBJ whole genome shotgun (WGS) entry which is preliminary data.</text>
</comment>
<keyword evidence="3" id="KW-0749">Sporulation</keyword>
<dbReference type="GO" id="GO:0045808">
    <property type="term" value="P:negative regulation of establishment of competence for transformation"/>
    <property type="evidence" value="ECO:0007669"/>
    <property type="project" value="UniProtKB-UniRule"/>
</dbReference>
<dbReference type="PIRSF" id="PIRSF029008">
    <property type="entry name" value="MecA"/>
    <property type="match status" value="1"/>
</dbReference>
<evidence type="ECO:0000313" key="4">
    <source>
        <dbReference type="EMBL" id="MBP0724230.1"/>
    </source>
</evidence>
<gene>
    <name evidence="3" type="primary">mecA</name>
    <name evidence="4" type="ORF">J5Y03_03410</name>
</gene>
<keyword evidence="5" id="KW-1185">Reference proteome</keyword>
<organism evidence="4 5">
    <name type="scientific">Gottfriedia endophytica</name>
    <dbReference type="NCBI Taxonomy" id="2820819"/>
    <lineage>
        <taxon>Bacteria</taxon>
        <taxon>Bacillati</taxon>
        <taxon>Bacillota</taxon>
        <taxon>Bacilli</taxon>
        <taxon>Bacillales</taxon>
        <taxon>Bacillaceae</taxon>
        <taxon>Gottfriedia</taxon>
    </lineage>
</organism>
<protein>
    <recommendedName>
        <fullName evidence="3">Adapter protein MecA</fullName>
    </recommendedName>
</protein>
<comment type="similarity">
    <text evidence="1 3">Belongs to the MecA family.</text>
</comment>
<comment type="function">
    <text evidence="3">Enables the recognition and targeting of unfolded and aggregated proteins to the ClpC protease or to other proteins involved in proteolysis. Acts negatively in the development of competence by binding ComK and recruiting it to the ClpCP protease. When overexpressed, inhibits sporulation. Also involved in Spx degradation by ClpC.</text>
</comment>
<evidence type="ECO:0000313" key="5">
    <source>
        <dbReference type="Proteomes" id="UP000682134"/>
    </source>
</evidence>
<dbReference type="AlphaFoldDB" id="A0A940NMF6"/>
<dbReference type="GO" id="GO:0030420">
    <property type="term" value="P:establishment of competence for transformation"/>
    <property type="evidence" value="ECO:0007669"/>
    <property type="project" value="UniProtKB-KW"/>
</dbReference>
<dbReference type="EMBL" id="JAGIYQ010000002">
    <property type="protein sequence ID" value="MBP0724230.1"/>
    <property type="molecule type" value="Genomic_DNA"/>
</dbReference>
<comment type="subunit">
    <text evidence="2 3">Homodimer.</text>
</comment>
<dbReference type="GO" id="GO:0030435">
    <property type="term" value="P:sporulation resulting in formation of a cellular spore"/>
    <property type="evidence" value="ECO:0007669"/>
    <property type="project" value="UniProtKB-KW"/>
</dbReference>
<dbReference type="Proteomes" id="UP000682134">
    <property type="component" value="Unassembled WGS sequence"/>
</dbReference>
<sequence>MRLERLNYNKIKVFLTTDDLSERGLTKEDLWYNAPKVQQLFQDMMHEASVELGFEVDGKVSVEVFSLQAQGMVVIVTKSDEIDEEEDFQDDYISMEVIVDESDHILYEFSTIEDIIQLSEVLYSLGLSGGKLFSFENSFYLLFEDTDAGKLDIETFYALLAEYGNPSTRTIYRLLEYGKVLINENAIKQIVSYFSNKKASH</sequence>
<evidence type="ECO:0000256" key="3">
    <source>
        <dbReference type="HAMAP-Rule" id="MF_01124"/>
    </source>
</evidence>
<accession>A0A940NMF6</accession>
<dbReference type="Pfam" id="PF05389">
    <property type="entry name" value="MecA"/>
    <property type="match status" value="1"/>
</dbReference>
<reference evidence="4" key="1">
    <citation type="submission" date="2021-04" db="EMBL/GenBank/DDBJ databases">
        <title>Genome seq and assembly of Bacillus sp.</title>
        <authorList>
            <person name="Chhetri G."/>
        </authorList>
    </citation>
    <scope>NUCLEOTIDE SEQUENCE</scope>
    <source>
        <strain evidence="4">RG28</strain>
    </source>
</reference>
<dbReference type="InterPro" id="IPR038471">
    <property type="entry name" value="MecA_C_sf"/>
</dbReference>